<dbReference type="InterPro" id="IPR004291">
    <property type="entry name" value="Transposase_IS66_central"/>
</dbReference>
<sequence length="302" mass="35307">MFSAGKPLKYDFFIVFRGKIWYNSSMKNANETVKDSVEIVTISRTEYNEYLSLKTQNAELSRQVEWFLEQLRLTRQKRFGSSSEQSKYDEWEQPNLFNEAEVFADEAMPEPELTDVKKHVRKKRRETKEKLPEDLPVETTEHFLPKEERNCPVCSDELQIIGKTVQRRLKIIPASAVILEDIYYTYACRTCEKTGTNVPVIRTPQRNNVIKGSFASPEAVAHIITQKFVMGAPLYRQEQAFLRQGITLSRQTLSNWVLKSTEDWLEPIYRELHRRLCARQVLHGDELCKASHNSSYVEPYIM</sequence>
<organism evidence="4 5">
    <name type="scientific">Desulfosporosinus acidiphilus (strain DSM 22704 / JCM 16185 / SJ4)</name>
    <dbReference type="NCBI Taxonomy" id="646529"/>
    <lineage>
        <taxon>Bacteria</taxon>
        <taxon>Bacillati</taxon>
        <taxon>Bacillota</taxon>
        <taxon>Clostridia</taxon>
        <taxon>Eubacteriales</taxon>
        <taxon>Desulfitobacteriaceae</taxon>
        <taxon>Desulfosporosinus</taxon>
    </lineage>
</organism>
<dbReference type="eggNOG" id="COG3316">
    <property type="taxonomic scope" value="Bacteria"/>
</dbReference>
<dbReference type="EMBL" id="CP003639">
    <property type="protein sequence ID" value="AFM43121.1"/>
    <property type="molecule type" value="Genomic_DNA"/>
</dbReference>
<dbReference type="STRING" id="646529.Desaci_4270"/>
<evidence type="ECO:0000313" key="4">
    <source>
        <dbReference type="EMBL" id="AFM43121.1"/>
    </source>
</evidence>
<dbReference type="InterPro" id="IPR024463">
    <property type="entry name" value="Transposase_TnpC_homeodom"/>
</dbReference>
<dbReference type="Proteomes" id="UP000002892">
    <property type="component" value="Chromosome"/>
</dbReference>
<dbReference type="PANTHER" id="PTHR33678:SF2">
    <property type="match status" value="1"/>
</dbReference>
<dbReference type="KEGG" id="dai:Desaci_4270"/>
<dbReference type="AlphaFoldDB" id="I4DBE7"/>
<dbReference type="Pfam" id="PF03050">
    <property type="entry name" value="DDE_Tnp_IS66"/>
    <property type="match status" value="1"/>
</dbReference>
<dbReference type="Pfam" id="PF13007">
    <property type="entry name" value="LZ_Tnp_IS66"/>
    <property type="match status" value="1"/>
</dbReference>
<protein>
    <submittedName>
        <fullName evidence="4">Transposase</fullName>
    </submittedName>
</protein>
<dbReference type="RefSeq" id="WP_014829107.1">
    <property type="nucleotide sequence ID" value="NC_018068.1"/>
</dbReference>
<feature type="domain" description="Transposase IS66 central" evidence="1">
    <location>
        <begin position="213"/>
        <end position="286"/>
    </location>
</feature>
<dbReference type="OrthoDB" id="9760067at2"/>
<name>I4DBE7_DESAJ</name>
<dbReference type="HOGENOM" id="CLU_023034_7_2_9"/>
<dbReference type="Pfam" id="PF13005">
    <property type="entry name" value="zf-IS66"/>
    <property type="match status" value="1"/>
</dbReference>
<dbReference type="InterPro" id="IPR052344">
    <property type="entry name" value="Transposase-related"/>
</dbReference>
<accession>I4DBE7</accession>
<feature type="domain" description="Transposase IS66 zinc-finger binding" evidence="2">
    <location>
        <begin position="148"/>
        <end position="192"/>
    </location>
</feature>
<evidence type="ECO:0000313" key="5">
    <source>
        <dbReference type="Proteomes" id="UP000002892"/>
    </source>
</evidence>
<dbReference type="PANTHER" id="PTHR33678">
    <property type="entry name" value="BLL1576 PROTEIN"/>
    <property type="match status" value="1"/>
</dbReference>
<evidence type="ECO:0000259" key="2">
    <source>
        <dbReference type="Pfam" id="PF13005"/>
    </source>
</evidence>
<dbReference type="InterPro" id="IPR024474">
    <property type="entry name" value="Znf_dom_IS66"/>
</dbReference>
<evidence type="ECO:0000259" key="3">
    <source>
        <dbReference type="Pfam" id="PF13007"/>
    </source>
</evidence>
<proteinExistence type="predicted"/>
<reference evidence="4 5" key="1">
    <citation type="journal article" date="2012" name="J. Bacteriol.">
        <title>Complete genome sequences of Desulfosporosinus orientis DSM765T, Desulfosporosinus youngiae DSM17734T, Desulfosporosinus meridiei DSM13257T, and Desulfosporosinus acidiphilus DSM22704T.</title>
        <authorList>
            <person name="Pester M."/>
            <person name="Brambilla E."/>
            <person name="Alazard D."/>
            <person name="Rattei T."/>
            <person name="Weinmaier T."/>
            <person name="Han J."/>
            <person name="Lucas S."/>
            <person name="Lapidus A."/>
            <person name="Cheng J.F."/>
            <person name="Goodwin L."/>
            <person name="Pitluck S."/>
            <person name="Peters L."/>
            <person name="Ovchinnikova G."/>
            <person name="Teshima H."/>
            <person name="Detter J.C."/>
            <person name="Han C.S."/>
            <person name="Tapia R."/>
            <person name="Land M.L."/>
            <person name="Hauser L."/>
            <person name="Kyrpides N.C."/>
            <person name="Ivanova N.N."/>
            <person name="Pagani I."/>
            <person name="Huntmann M."/>
            <person name="Wei C.L."/>
            <person name="Davenport K.W."/>
            <person name="Daligault H."/>
            <person name="Chain P.S."/>
            <person name="Chen A."/>
            <person name="Mavromatis K."/>
            <person name="Markowitz V."/>
            <person name="Szeto E."/>
            <person name="Mikhailova N."/>
            <person name="Pati A."/>
            <person name="Wagner M."/>
            <person name="Woyke T."/>
            <person name="Ollivier B."/>
            <person name="Klenk H.P."/>
            <person name="Spring S."/>
            <person name="Loy A."/>
        </authorList>
    </citation>
    <scope>NUCLEOTIDE SEQUENCE [LARGE SCALE GENOMIC DNA]</scope>
    <source>
        <strain evidence="5">DSM 22704 / JCM 16185 / SJ4</strain>
    </source>
</reference>
<keyword evidence="5" id="KW-1185">Reference proteome</keyword>
<evidence type="ECO:0000259" key="1">
    <source>
        <dbReference type="Pfam" id="PF03050"/>
    </source>
</evidence>
<gene>
    <name evidence="4" type="ordered locus">Desaci_4270</name>
</gene>
<feature type="domain" description="Transposase TnpC homeodomain" evidence="3">
    <location>
        <begin position="66"/>
        <end position="139"/>
    </location>
</feature>